<evidence type="ECO:0000256" key="3">
    <source>
        <dbReference type="ARBA" id="ARBA00023163"/>
    </source>
</evidence>
<organism evidence="6 7">
    <name type="scientific">Martelella mediterranea DSM 17316</name>
    <dbReference type="NCBI Taxonomy" id="1122214"/>
    <lineage>
        <taxon>Bacteria</taxon>
        <taxon>Pseudomonadati</taxon>
        <taxon>Pseudomonadota</taxon>
        <taxon>Alphaproteobacteria</taxon>
        <taxon>Hyphomicrobiales</taxon>
        <taxon>Aurantimonadaceae</taxon>
        <taxon>Martelella</taxon>
    </lineage>
</organism>
<proteinExistence type="predicted"/>
<dbReference type="AlphaFoldDB" id="A0A1U9Z5Z4"/>
<dbReference type="PANTHER" id="PTHR30055:SF223">
    <property type="entry name" value="HTH-TYPE TRANSCRIPTIONAL REGULATOR UIDR"/>
    <property type="match status" value="1"/>
</dbReference>
<dbReference type="InterPro" id="IPR001647">
    <property type="entry name" value="HTH_TetR"/>
</dbReference>
<dbReference type="InterPro" id="IPR050109">
    <property type="entry name" value="HTH-type_TetR-like_transc_reg"/>
</dbReference>
<dbReference type="GO" id="GO:0000976">
    <property type="term" value="F:transcription cis-regulatory region binding"/>
    <property type="evidence" value="ECO:0007669"/>
    <property type="project" value="TreeGrafter"/>
</dbReference>
<dbReference type="FunFam" id="1.10.10.60:FF:000141">
    <property type="entry name" value="TetR family transcriptional regulator"/>
    <property type="match status" value="1"/>
</dbReference>
<dbReference type="KEGG" id="mmed:Mame_03834"/>
<evidence type="ECO:0000313" key="7">
    <source>
        <dbReference type="Proteomes" id="UP000191135"/>
    </source>
</evidence>
<dbReference type="RefSeq" id="WP_018065467.1">
    <property type="nucleotide sequence ID" value="NZ_AQWH01000013.1"/>
</dbReference>
<dbReference type="eggNOG" id="COG1309">
    <property type="taxonomic scope" value="Bacteria"/>
</dbReference>
<keyword evidence="2 4" id="KW-0238">DNA-binding</keyword>
<name>A0A1U9Z5Z4_9HYPH</name>
<dbReference type="GO" id="GO:0003700">
    <property type="term" value="F:DNA-binding transcription factor activity"/>
    <property type="evidence" value="ECO:0007669"/>
    <property type="project" value="TreeGrafter"/>
</dbReference>
<evidence type="ECO:0000256" key="2">
    <source>
        <dbReference type="ARBA" id="ARBA00023125"/>
    </source>
</evidence>
<dbReference type="Proteomes" id="UP000191135">
    <property type="component" value="Chromosome"/>
</dbReference>
<keyword evidence="3" id="KW-0804">Transcription</keyword>
<protein>
    <submittedName>
        <fullName evidence="6">HTH-type transcriptional regulator MtrR</fullName>
    </submittedName>
</protein>
<dbReference type="Gene3D" id="1.10.357.10">
    <property type="entry name" value="Tetracycline Repressor, domain 2"/>
    <property type="match status" value="1"/>
</dbReference>
<evidence type="ECO:0000256" key="4">
    <source>
        <dbReference type="PROSITE-ProRule" id="PRU00335"/>
    </source>
</evidence>
<dbReference type="SUPFAM" id="SSF46689">
    <property type="entry name" value="Homeodomain-like"/>
    <property type="match status" value="1"/>
</dbReference>
<accession>A0A1U9Z5Z4</accession>
<dbReference type="SUPFAM" id="SSF48498">
    <property type="entry name" value="Tetracyclin repressor-like, C-terminal domain"/>
    <property type="match status" value="1"/>
</dbReference>
<dbReference type="Pfam" id="PF16859">
    <property type="entry name" value="TetR_C_11"/>
    <property type="match status" value="1"/>
</dbReference>
<dbReference type="Pfam" id="PF00440">
    <property type="entry name" value="TetR_N"/>
    <property type="match status" value="1"/>
</dbReference>
<dbReference type="InterPro" id="IPR009057">
    <property type="entry name" value="Homeodomain-like_sf"/>
</dbReference>
<dbReference type="InterPro" id="IPR011075">
    <property type="entry name" value="TetR_C"/>
</dbReference>
<keyword evidence="1" id="KW-0805">Transcription regulation</keyword>
<reference evidence="6 7" key="1">
    <citation type="submission" date="2017-03" db="EMBL/GenBank/DDBJ databases">
        <title>Foreign affairs: Plasmid Transfer between Roseobacters and Rhizobia.</title>
        <authorList>
            <person name="Bartling P."/>
            <person name="Bunk B."/>
            <person name="Overmann J."/>
            <person name="Brinkmann H."/>
            <person name="Petersen J."/>
        </authorList>
    </citation>
    <scope>NUCLEOTIDE SEQUENCE [LARGE SCALE GENOMIC DNA]</scope>
    <source>
        <strain evidence="6 7">MACL11</strain>
    </source>
</reference>
<dbReference type="InterPro" id="IPR036271">
    <property type="entry name" value="Tet_transcr_reg_TetR-rel_C_sf"/>
</dbReference>
<evidence type="ECO:0000256" key="1">
    <source>
        <dbReference type="ARBA" id="ARBA00023015"/>
    </source>
</evidence>
<dbReference type="PRINTS" id="PR00455">
    <property type="entry name" value="HTHTETR"/>
</dbReference>
<sequence length="209" mass="23104">MADQKRPVRSKSQEERRRIILDAALSTFAAKGFASARIEDIAKAAGVGKGTVYLYFPDKESLFKSLISDDLAPLIAHGAGILEASPQSPRKALSAFYTLVESEVLDTQRADLLRLMITEMPNFPDVAAYYHANLIRPGMQLVQKLLTIAHDRGELRSAKVLEVPQMVVAPILISAIWGMLFSPFGAFDRRAAFEVSLDNLFLSPERETP</sequence>
<dbReference type="STRING" id="1122214.Mame_03834"/>
<evidence type="ECO:0000259" key="5">
    <source>
        <dbReference type="PROSITE" id="PS50977"/>
    </source>
</evidence>
<gene>
    <name evidence="6" type="primary">mtrR_1</name>
    <name evidence="6" type="ORF">Mame_03834</name>
</gene>
<dbReference type="EMBL" id="CP020330">
    <property type="protein sequence ID" value="AQZ53135.1"/>
    <property type="molecule type" value="Genomic_DNA"/>
</dbReference>
<feature type="DNA-binding region" description="H-T-H motif" evidence="4">
    <location>
        <begin position="37"/>
        <end position="56"/>
    </location>
</feature>
<dbReference type="PROSITE" id="PS50977">
    <property type="entry name" value="HTH_TETR_2"/>
    <property type="match status" value="1"/>
</dbReference>
<keyword evidence="7" id="KW-1185">Reference proteome</keyword>
<dbReference type="OrthoDB" id="7185252at2"/>
<dbReference type="PANTHER" id="PTHR30055">
    <property type="entry name" value="HTH-TYPE TRANSCRIPTIONAL REGULATOR RUTR"/>
    <property type="match status" value="1"/>
</dbReference>
<feature type="domain" description="HTH tetR-type" evidence="5">
    <location>
        <begin position="14"/>
        <end position="74"/>
    </location>
</feature>
<evidence type="ECO:0000313" key="6">
    <source>
        <dbReference type="EMBL" id="AQZ53135.1"/>
    </source>
</evidence>